<accession>A6K275</accession>
<protein>
    <submittedName>
        <fullName evidence="2">Uncharacterized protein RGD1562785_predicted</fullName>
    </submittedName>
</protein>
<dbReference type="InterPro" id="IPR056869">
    <property type="entry name" value="DD_LRRD1"/>
</dbReference>
<dbReference type="EMBL" id="CH474013">
    <property type="protein sequence ID" value="EDL84357.1"/>
    <property type="molecule type" value="Genomic_DNA"/>
</dbReference>
<gene>
    <name evidence="2" type="primary">RGD1562785_predicted</name>
    <name evidence="2" type="ORF">rCG_41066</name>
</gene>
<dbReference type="InterPro" id="IPR011029">
    <property type="entry name" value="DEATH-like_dom_sf"/>
</dbReference>
<evidence type="ECO:0000313" key="3">
    <source>
        <dbReference type="Proteomes" id="UP000234681"/>
    </source>
</evidence>
<organism evidence="2 3">
    <name type="scientific">Rattus norvegicus</name>
    <name type="common">Rat</name>
    <dbReference type="NCBI Taxonomy" id="10116"/>
    <lineage>
        <taxon>Eukaryota</taxon>
        <taxon>Metazoa</taxon>
        <taxon>Chordata</taxon>
        <taxon>Craniata</taxon>
        <taxon>Vertebrata</taxon>
        <taxon>Euteleostomi</taxon>
        <taxon>Mammalia</taxon>
        <taxon>Eutheria</taxon>
        <taxon>Euarchontoglires</taxon>
        <taxon>Glires</taxon>
        <taxon>Rodentia</taxon>
        <taxon>Myomorpha</taxon>
        <taxon>Muroidea</taxon>
        <taxon>Muridae</taxon>
        <taxon>Murinae</taxon>
        <taxon>Rattus</taxon>
    </lineage>
</organism>
<feature type="domain" description="LRRD1 death" evidence="1">
    <location>
        <begin position="27"/>
        <end position="115"/>
    </location>
</feature>
<proteinExistence type="predicted"/>
<dbReference type="Gene3D" id="1.10.533.10">
    <property type="entry name" value="Death Domain, Fas"/>
    <property type="match status" value="1"/>
</dbReference>
<name>A6K275_RAT</name>
<dbReference type="AlphaFoldDB" id="A6K275"/>
<dbReference type="CDD" id="cd01670">
    <property type="entry name" value="Death"/>
    <property type="match status" value="1"/>
</dbReference>
<dbReference type="Proteomes" id="UP000234681">
    <property type="component" value="Chromosome 4"/>
</dbReference>
<dbReference type="Pfam" id="PF24978">
    <property type="entry name" value="Death_Lrrd1"/>
    <property type="match status" value="1"/>
</dbReference>
<reference evidence="3" key="1">
    <citation type="submission" date="2005-09" db="EMBL/GenBank/DDBJ databases">
        <authorList>
            <person name="Mural R.J."/>
            <person name="Li P.W."/>
            <person name="Adams M.D."/>
            <person name="Amanatides P.G."/>
            <person name="Baden-Tillson H."/>
            <person name="Barnstead M."/>
            <person name="Chin S.H."/>
            <person name="Dew I."/>
            <person name="Evans C.A."/>
            <person name="Ferriera S."/>
            <person name="Flanigan M."/>
            <person name="Fosler C."/>
            <person name="Glodek A."/>
            <person name="Gu Z."/>
            <person name="Holt R.A."/>
            <person name="Jennings D."/>
            <person name="Kraft C.L."/>
            <person name="Lu F."/>
            <person name="Nguyen T."/>
            <person name="Nusskern D.R."/>
            <person name="Pfannkoch C.M."/>
            <person name="Sitter C."/>
            <person name="Sutton G.G."/>
            <person name="Venter J.C."/>
            <person name="Wang Z."/>
            <person name="Woodage T."/>
            <person name="Zheng X.H."/>
            <person name="Zhong F."/>
        </authorList>
    </citation>
    <scope>NUCLEOTIDE SEQUENCE [LARGE SCALE GENOMIC DNA]</scope>
    <source>
        <strain>BN</strain>
        <strain evidence="3">Sprague-Dawley</strain>
    </source>
</reference>
<evidence type="ECO:0000313" key="2">
    <source>
        <dbReference type="EMBL" id="EDL84357.1"/>
    </source>
</evidence>
<evidence type="ECO:0000259" key="1">
    <source>
        <dbReference type="Pfam" id="PF24978"/>
    </source>
</evidence>
<sequence>MEICKGKQMHTITCYLQRADDRDEKILEKIFHIVANNITETKFEFLQQKLHMARSENSVPVKTTTPLNEGIYQALLKWKTEKRVSFTAIALKDQLFRALNMIGAYDIMDKITALNLYTSAIKL</sequence>